<dbReference type="AlphaFoldDB" id="A0AB38DZ98"/>
<comment type="caution">
    <text evidence="3">The sequence shown here is derived from an EMBL/GenBank/DDBJ whole genome shotgun (WGS) entry which is preliminary data.</text>
</comment>
<protein>
    <submittedName>
        <fullName evidence="3">Uncharacterized protein</fullName>
    </submittedName>
</protein>
<dbReference type="Proteomes" id="UP000234166">
    <property type="component" value="Unassembled WGS sequence"/>
</dbReference>
<dbReference type="RefSeq" id="WP_157926048.1">
    <property type="nucleotide sequence ID" value="NZ_CP012048.1"/>
</dbReference>
<dbReference type="EMBL" id="OCYS01000078">
    <property type="protein sequence ID" value="SON86129.1"/>
    <property type="molecule type" value="Genomic_DNA"/>
</dbReference>
<accession>A0AB38DZ98</accession>
<name>A0AB38DZ98_XANCH</name>
<gene>
    <name evidence="2" type="ORF">XAP6984_300118</name>
    <name evidence="3" type="ORF">XAP7430_250120</name>
</gene>
<evidence type="ECO:0000256" key="1">
    <source>
        <dbReference type="SAM" id="MobiDB-lite"/>
    </source>
</evidence>
<evidence type="ECO:0000313" key="5">
    <source>
        <dbReference type="Proteomes" id="UP000234181"/>
    </source>
</evidence>
<evidence type="ECO:0000313" key="3">
    <source>
        <dbReference type="EMBL" id="SON86129.1"/>
    </source>
</evidence>
<organism evidence="3 4">
    <name type="scientific">Xanthomonas campestris pv. phaseoli</name>
    <dbReference type="NCBI Taxonomy" id="317013"/>
    <lineage>
        <taxon>Bacteria</taxon>
        <taxon>Pseudomonadati</taxon>
        <taxon>Pseudomonadota</taxon>
        <taxon>Gammaproteobacteria</taxon>
        <taxon>Lysobacterales</taxon>
        <taxon>Lysobacteraceae</taxon>
        <taxon>Xanthomonas</taxon>
    </lineage>
</organism>
<evidence type="ECO:0000313" key="4">
    <source>
        <dbReference type="Proteomes" id="UP000234166"/>
    </source>
</evidence>
<dbReference type="EMBL" id="OCYT01000085">
    <property type="protein sequence ID" value="SON79158.1"/>
    <property type="molecule type" value="Genomic_DNA"/>
</dbReference>
<reference evidence="4 5" key="1">
    <citation type="submission" date="2017-10" db="EMBL/GenBank/DDBJ databases">
        <authorList>
            <person name="Regsiter A."/>
            <person name="William W."/>
        </authorList>
    </citation>
    <scope>NUCLEOTIDE SEQUENCE [LARGE SCALE GENOMIC DNA]</scope>
    <source>
        <strain evidence="2 5">CFBP6984</strain>
        <strain evidence="3 4">CFBP7430</strain>
    </source>
</reference>
<keyword evidence="5" id="KW-1185">Reference proteome</keyword>
<proteinExistence type="predicted"/>
<evidence type="ECO:0000313" key="2">
    <source>
        <dbReference type="EMBL" id="SON79158.1"/>
    </source>
</evidence>
<feature type="region of interest" description="Disordered" evidence="1">
    <location>
        <begin position="22"/>
        <end position="46"/>
    </location>
</feature>
<dbReference type="Proteomes" id="UP000234181">
    <property type="component" value="Unassembled WGS sequence"/>
</dbReference>
<sequence>MGGGITQVLHILGDTAVQPHQLNADARPAGRDLIYPPRQDGLFSAK</sequence>